<feature type="domain" description="Putative plant transposon protein" evidence="2">
    <location>
        <begin position="169"/>
        <end position="346"/>
    </location>
</feature>
<dbReference type="EMBL" id="DF973820">
    <property type="protein sequence ID" value="GAU40668.1"/>
    <property type="molecule type" value="Genomic_DNA"/>
</dbReference>
<organism evidence="3 4">
    <name type="scientific">Trifolium subterraneum</name>
    <name type="common">Subterranean clover</name>
    <dbReference type="NCBI Taxonomy" id="3900"/>
    <lineage>
        <taxon>Eukaryota</taxon>
        <taxon>Viridiplantae</taxon>
        <taxon>Streptophyta</taxon>
        <taxon>Embryophyta</taxon>
        <taxon>Tracheophyta</taxon>
        <taxon>Spermatophyta</taxon>
        <taxon>Magnoliopsida</taxon>
        <taxon>eudicotyledons</taxon>
        <taxon>Gunneridae</taxon>
        <taxon>Pentapetalae</taxon>
        <taxon>rosids</taxon>
        <taxon>fabids</taxon>
        <taxon>Fabales</taxon>
        <taxon>Fabaceae</taxon>
        <taxon>Papilionoideae</taxon>
        <taxon>50 kb inversion clade</taxon>
        <taxon>NPAAA clade</taxon>
        <taxon>Hologalegina</taxon>
        <taxon>IRL clade</taxon>
        <taxon>Trifolieae</taxon>
        <taxon>Trifolium</taxon>
    </lineage>
</organism>
<keyword evidence="4" id="KW-1185">Reference proteome</keyword>
<dbReference type="AlphaFoldDB" id="A0A2Z6N728"/>
<evidence type="ECO:0000313" key="3">
    <source>
        <dbReference type="EMBL" id="GAU40668.1"/>
    </source>
</evidence>
<evidence type="ECO:0000313" key="4">
    <source>
        <dbReference type="Proteomes" id="UP000242715"/>
    </source>
</evidence>
<gene>
    <name evidence="3" type="ORF">TSUD_397810</name>
</gene>
<feature type="region of interest" description="Disordered" evidence="1">
    <location>
        <begin position="1"/>
        <end position="21"/>
    </location>
</feature>
<dbReference type="Proteomes" id="UP000242715">
    <property type="component" value="Unassembled WGS sequence"/>
</dbReference>
<accession>A0A2Z6N728</accession>
<name>A0A2Z6N728_TRISU</name>
<proteinExistence type="predicted"/>
<sequence>MREKTKPSTSMPTRRSQRLLAGVRSQKAHSNERIFITCETTDEEPENEMHVVHPQVPTLILPKLSQTLHLNNPSPKASNSNFAKYVKEKGKEKVTEVKNNVFEPKQKVSQTRIRSINALIRDKIPLFEKKEEKKFRNKWRTRPVAAGRVFDFHALEKQDLDLKSYTDFQGWSSFLLIKETYYPRLIQAFFFKAKFDNDLNSIRSVVKGKEIVLTAEFIGTLFKLPTDDFKCFGKEWYSQAGVTIEDVREPLFFPGTPLDHYKASNLKLLPKIFNIMRKGNIMPRQGKYNALGDNDLMVIYHLFEKKRLSLPHIIINFMMEVAKSNNKFFCVSYEMVLTKVFKYFEVSFKNEIPETKCKKFDLKNLKHFKPDPISNVPLRTYSRNKRKRDEHKDVQDTAQSEPSNPPIIGTNEPSVDNQPIHSPIFEPSIHNSPIIEDEPYQSPPASPFVEPIAEINLNIPPSNSQEIPQIVPPTVLSPNTESPQVVPQLGFSQATSQLDSNIVLEPLMSESTIAPLFSSPPNFKFSPLFNDNLHNNFFNSSSPHNMFHQPFFNDTLNSPPATFVPTMPAMPSMNAAGPYNPQPQTMPTLPMSKTERNTERIKRDIKKLFQGQQLLDNHLSYITMENSIMRD</sequence>
<dbReference type="InterPro" id="IPR046796">
    <property type="entry name" value="Transposase_32_dom"/>
</dbReference>
<dbReference type="Pfam" id="PF20167">
    <property type="entry name" value="Transposase_32"/>
    <property type="match status" value="1"/>
</dbReference>
<protein>
    <recommendedName>
        <fullName evidence="2">Putative plant transposon protein domain-containing protein</fullName>
    </recommendedName>
</protein>
<evidence type="ECO:0000256" key="1">
    <source>
        <dbReference type="SAM" id="MobiDB-lite"/>
    </source>
</evidence>
<dbReference type="OrthoDB" id="1303972at2759"/>
<feature type="region of interest" description="Disordered" evidence="1">
    <location>
        <begin position="376"/>
        <end position="413"/>
    </location>
</feature>
<reference evidence="4" key="1">
    <citation type="journal article" date="2017" name="Front. Plant Sci.">
        <title>Climate Clever Clovers: New Paradigm to Reduce the Environmental Footprint of Ruminants by Breeding Low Methanogenic Forages Utilizing Haplotype Variation.</title>
        <authorList>
            <person name="Kaur P."/>
            <person name="Appels R."/>
            <person name="Bayer P.E."/>
            <person name="Keeble-Gagnere G."/>
            <person name="Wang J."/>
            <person name="Hirakawa H."/>
            <person name="Shirasawa K."/>
            <person name="Vercoe P."/>
            <person name="Stefanova K."/>
            <person name="Durmic Z."/>
            <person name="Nichols P."/>
            <person name="Revell C."/>
            <person name="Isobe S.N."/>
            <person name="Edwards D."/>
            <person name="Erskine W."/>
        </authorList>
    </citation>
    <scope>NUCLEOTIDE SEQUENCE [LARGE SCALE GENOMIC DNA]</scope>
    <source>
        <strain evidence="4">cv. Daliak</strain>
    </source>
</reference>
<evidence type="ECO:0000259" key="2">
    <source>
        <dbReference type="Pfam" id="PF20167"/>
    </source>
</evidence>